<reference evidence="3" key="2">
    <citation type="submission" date="2021-02" db="EMBL/GenBank/DDBJ databases">
        <authorList>
            <person name="Kimball J.A."/>
            <person name="Haas M.W."/>
            <person name="Macchietto M."/>
            <person name="Kono T."/>
            <person name="Duquette J."/>
            <person name="Shao M."/>
        </authorList>
    </citation>
    <scope>NUCLEOTIDE SEQUENCE</scope>
    <source>
        <tissue evidence="3">Fresh leaf tissue</tissue>
    </source>
</reference>
<comment type="caution">
    <text evidence="3">The sequence shown here is derived from an EMBL/GenBank/DDBJ whole genome shotgun (WGS) entry which is preliminary data.</text>
</comment>
<dbReference type="EMBL" id="JAAALK010000086">
    <property type="protein sequence ID" value="KAG8082327.1"/>
    <property type="molecule type" value="Genomic_DNA"/>
</dbReference>
<proteinExistence type="predicted"/>
<feature type="compositionally biased region" description="Basic residues" evidence="1">
    <location>
        <begin position="8"/>
        <end position="18"/>
    </location>
</feature>
<dbReference type="AlphaFoldDB" id="A0A8J5TBB6"/>
<reference evidence="3" key="1">
    <citation type="journal article" date="2021" name="bioRxiv">
        <title>Whole Genome Assembly and Annotation of Northern Wild Rice, Zizania palustris L., Supports a Whole Genome Duplication in the Zizania Genus.</title>
        <authorList>
            <person name="Haas M."/>
            <person name="Kono T."/>
            <person name="Macchietto M."/>
            <person name="Millas R."/>
            <person name="McGilp L."/>
            <person name="Shao M."/>
            <person name="Duquette J."/>
            <person name="Hirsch C.N."/>
            <person name="Kimball J."/>
        </authorList>
    </citation>
    <scope>NUCLEOTIDE SEQUENCE</scope>
    <source>
        <tissue evidence="3">Fresh leaf tissue</tissue>
    </source>
</reference>
<evidence type="ECO:0000313" key="4">
    <source>
        <dbReference type="Proteomes" id="UP000729402"/>
    </source>
</evidence>
<sequence length="147" mass="16477">MVPDSCGHRGHGHGHGHHSLTEKTGSRPDRERRRWLLCRRAARPCEVAVHVPLIADLGSPNPDPEIPSLRQFQEKIESEISPDKLKVQVDKLEVHERELFGTTQVLTMQSKTFKICIFGLVQLILLSLSLNAFFTLVSAPLDDVVPT</sequence>
<dbReference type="PANTHER" id="PTHR34562:SF7">
    <property type="entry name" value="OS04G0471300 PROTEIN"/>
    <property type="match status" value="1"/>
</dbReference>
<accession>A0A8J5TBB6</accession>
<protein>
    <submittedName>
        <fullName evidence="3">Uncharacterized protein</fullName>
    </submittedName>
</protein>
<dbReference type="PANTHER" id="PTHR34562">
    <property type="entry name" value="WPP DOMAIN-INTERACTING PROTEIN 2"/>
    <property type="match status" value="1"/>
</dbReference>
<organism evidence="3 4">
    <name type="scientific">Zizania palustris</name>
    <name type="common">Northern wild rice</name>
    <dbReference type="NCBI Taxonomy" id="103762"/>
    <lineage>
        <taxon>Eukaryota</taxon>
        <taxon>Viridiplantae</taxon>
        <taxon>Streptophyta</taxon>
        <taxon>Embryophyta</taxon>
        <taxon>Tracheophyta</taxon>
        <taxon>Spermatophyta</taxon>
        <taxon>Magnoliopsida</taxon>
        <taxon>Liliopsida</taxon>
        <taxon>Poales</taxon>
        <taxon>Poaceae</taxon>
        <taxon>BOP clade</taxon>
        <taxon>Oryzoideae</taxon>
        <taxon>Oryzeae</taxon>
        <taxon>Zizaniinae</taxon>
        <taxon>Zizania</taxon>
    </lineage>
</organism>
<evidence type="ECO:0000313" key="3">
    <source>
        <dbReference type="EMBL" id="KAG8082327.1"/>
    </source>
</evidence>
<feature type="region of interest" description="Disordered" evidence="1">
    <location>
        <begin position="1"/>
        <end position="28"/>
    </location>
</feature>
<name>A0A8J5TBB6_ZIZPA</name>
<dbReference type="InterPro" id="IPR044696">
    <property type="entry name" value="WIP1/2/3"/>
</dbReference>
<gene>
    <name evidence="3" type="ORF">GUJ93_ZPchr0014g46918</name>
</gene>
<keyword evidence="2" id="KW-0472">Membrane</keyword>
<dbReference type="OrthoDB" id="680851at2759"/>
<feature type="transmembrane region" description="Helical" evidence="2">
    <location>
        <begin position="115"/>
        <end position="137"/>
    </location>
</feature>
<evidence type="ECO:0000256" key="2">
    <source>
        <dbReference type="SAM" id="Phobius"/>
    </source>
</evidence>
<feature type="compositionally biased region" description="Basic and acidic residues" evidence="1">
    <location>
        <begin position="19"/>
        <end position="28"/>
    </location>
</feature>
<keyword evidence="2" id="KW-1133">Transmembrane helix</keyword>
<dbReference type="Proteomes" id="UP000729402">
    <property type="component" value="Unassembled WGS sequence"/>
</dbReference>
<evidence type="ECO:0000256" key="1">
    <source>
        <dbReference type="SAM" id="MobiDB-lite"/>
    </source>
</evidence>
<keyword evidence="4" id="KW-1185">Reference proteome</keyword>
<keyword evidence="2" id="KW-0812">Transmembrane</keyword>